<protein>
    <submittedName>
        <fullName evidence="1">Chromosome partitioning protein ParA</fullName>
    </submittedName>
</protein>
<evidence type="ECO:0000313" key="2">
    <source>
        <dbReference type="Proteomes" id="UP000224460"/>
    </source>
</evidence>
<accession>A0AC61D9Z7</accession>
<organism evidence="1 2">
    <name type="scientific">Sporanaerobium hydrogeniformans</name>
    <dbReference type="NCBI Taxonomy" id="3072179"/>
    <lineage>
        <taxon>Bacteria</taxon>
        <taxon>Bacillati</taxon>
        <taxon>Bacillota</taxon>
        <taxon>Clostridia</taxon>
        <taxon>Lachnospirales</taxon>
        <taxon>Lachnospiraceae</taxon>
        <taxon>Sporanaerobium</taxon>
    </lineage>
</organism>
<proteinExistence type="predicted"/>
<evidence type="ECO:0000313" key="1">
    <source>
        <dbReference type="EMBL" id="PHV69578.1"/>
    </source>
</evidence>
<sequence>MKTKTICFLNNKGGCGKTTTCCNVGYALAEQGYKVLLIDADMQMNLTLSYFPEETVLALAMGDKNIYDVIKNKGTIQEKISSTAYPNVDLIASSSLMSGIEYELLTRWQREYILKNAMQELVKSEHYDYILIDSPPTLGGWVMNILCAADYLLIPVEASPWGLFGIANLFEFLEASKQIAPQLQVLGVVVTKADERKAYLKQTLEALKDLESTYVFKNYIHVDSAIEWAQEASKPVLVHKKNSRSAAEYLALAKEMAIRCQ</sequence>
<name>A0AC61D9Z7_9FIRM</name>
<gene>
    <name evidence="1" type="ORF">CS063_15175</name>
</gene>
<dbReference type="Proteomes" id="UP000224460">
    <property type="component" value="Unassembled WGS sequence"/>
</dbReference>
<dbReference type="EMBL" id="PEDL01000024">
    <property type="protein sequence ID" value="PHV69578.1"/>
    <property type="molecule type" value="Genomic_DNA"/>
</dbReference>
<comment type="caution">
    <text evidence="1">The sequence shown here is derived from an EMBL/GenBank/DDBJ whole genome shotgun (WGS) entry which is preliminary data.</text>
</comment>
<keyword evidence="2" id="KW-1185">Reference proteome</keyword>
<reference evidence="1" key="1">
    <citation type="submission" date="2017-10" db="EMBL/GenBank/DDBJ databases">
        <title>Genome sequence of cellulolytic Lachnospiraceae bacterium XHS1971 isolated from hotspring sediment.</title>
        <authorList>
            <person name="Vasudevan G."/>
            <person name="Joshi A.J."/>
            <person name="Hivarkar S."/>
            <person name="Lanjekar V.B."/>
            <person name="Dhakephalkar P.K."/>
            <person name="Dagar S."/>
        </authorList>
    </citation>
    <scope>NUCLEOTIDE SEQUENCE</scope>
    <source>
        <strain evidence="1">XHS1971</strain>
    </source>
</reference>